<feature type="signal peptide" evidence="1">
    <location>
        <begin position="1"/>
        <end position="27"/>
    </location>
</feature>
<keyword evidence="1" id="KW-0732">Signal</keyword>
<sequence length="138" mass="15002">MIGRSRRVAMPRARSLLPLFALPLLLAASDAPQPLSAKAQKELAGRTAGAPVSCVQLRRIQATRIVDETAIIYKESSRRWYVNQPDGGRCALLRPNRVLITHSNTSQLCGNDLVTIAEPTSPITYGACGLGEFVPYTK</sequence>
<dbReference type="Proteomes" id="UP000664914">
    <property type="component" value="Chromosome"/>
</dbReference>
<evidence type="ECO:0000256" key="1">
    <source>
        <dbReference type="SAM" id="SignalP"/>
    </source>
</evidence>
<name>A0A975HCK8_9SPHN</name>
<evidence type="ECO:0000313" key="3">
    <source>
        <dbReference type="Proteomes" id="UP000664914"/>
    </source>
</evidence>
<dbReference type="EMBL" id="CP059319">
    <property type="protein sequence ID" value="QTH20461.1"/>
    <property type="molecule type" value="Genomic_DNA"/>
</dbReference>
<evidence type="ECO:0000313" key="2">
    <source>
        <dbReference type="EMBL" id="QTH20461.1"/>
    </source>
</evidence>
<dbReference type="AlphaFoldDB" id="A0A975HCK8"/>
<gene>
    <name evidence="2" type="ORF">HRJ34_19270</name>
</gene>
<reference evidence="2" key="1">
    <citation type="submission" date="2020-07" db="EMBL/GenBank/DDBJ databases">
        <authorList>
            <person name="Camacho E."/>
        </authorList>
    </citation>
    <scope>NUCLEOTIDE SEQUENCE</scope>
    <source>
        <strain evidence="2">MPO218</strain>
    </source>
</reference>
<reference evidence="2" key="2">
    <citation type="submission" date="2021-04" db="EMBL/GenBank/DDBJ databases">
        <title>Isolation and genomic analysis of the ibuprofen-degrading bacterium Sphingomonas strain MPO218.</title>
        <authorList>
            <person name="Aulestia M."/>
            <person name="Flores A."/>
            <person name="Mangas E.L."/>
            <person name="Perez-Pulido A.J."/>
            <person name="Santero E."/>
            <person name="Camacho E.M."/>
        </authorList>
    </citation>
    <scope>NUCLEOTIDE SEQUENCE</scope>
    <source>
        <strain evidence="2">MPO218</strain>
    </source>
</reference>
<proteinExistence type="predicted"/>
<feature type="chain" id="PRO_5036903066" evidence="1">
    <location>
        <begin position="28"/>
        <end position="138"/>
    </location>
</feature>
<protein>
    <submittedName>
        <fullName evidence="2">Uncharacterized protein</fullName>
    </submittedName>
</protein>
<accession>A0A975HCK8</accession>
<organism evidence="2 3">
    <name type="scientific">Rhizorhabdus wittichii</name>
    <dbReference type="NCBI Taxonomy" id="160791"/>
    <lineage>
        <taxon>Bacteria</taxon>
        <taxon>Pseudomonadati</taxon>
        <taxon>Pseudomonadota</taxon>
        <taxon>Alphaproteobacteria</taxon>
        <taxon>Sphingomonadales</taxon>
        <taxon>Sphingomonadaceae</taxon>
        <taxon>Rhizorhabdus</taxon>
    </lineage>
</organism>